<dbReference type="GO" id="GO:0006325">
    <property type="term" value="P:chromatin organization"/>
    <property type="evidence" value="ECO:0007669"/>
    <property type="project" value="UniProtKB-KW"/>
</dbReference>
<feature type="binding site" evidence="9">
    <location>
        <position position="197"/>
    </location>
    <ligand>
        <name>Zn(2+)</name>
        <dbReference type="ChEBI" id="CHEBI:29105"/>
        <label>1</label>
    </ligand>
</feature>
<evidence type="ECO:0000256" key="8">
    <source>
        <dbReference type="PIRSR" id="PIRSR628651-50"/>
    </source>
</evidence>
<dbReference type="STRING" id="105231.A0A1Y1IDJ9"/>
<comment type="function">
    <text evidence="11">Component of an histone acetyltransferase complex.</text>
</comment>
<dbReference type="InterPro" id="IPR019786">
    <property type="entry name" value="Zinc_finger_PHD-type_CS"/>
</dbReference>
<dbReference type="CDD" id="cd15505">
    <property type="entry name" value="PHD_ING"/>
    <property type="match status" value="1"/>
</dbReference>
<dbReference type="AlphaFoldDB" id="A0A1Y1IDJ9"/>
<feature type="domain" description="PHD-type" evidence="13">
    <location>
        <begin position="170"/>
        <end position="219"/>
    </location>
</feature>
<dbReference type="InterPro" id="IPR013083">
    <property type="entry name" value="Znf_RING/FYVE/PHD"/>
</dbReference>
<evidence type="ECO:0000256" key="1">
    <source>
        <dbReference type="ARBA" id="ARBA00004123"/>
    </source>
</evidence>
<dbReference type="Gene3D" id="3.30.40.10">
    <property type="entry name" value="Zinc/RING finger domain, C3HC4 (zinc finger)"/>
    <property type="match status" value="1"/>
</dbReference>
<evidence type="ECO:0000259" key="13">
    <source>
        <dbReference type="PROSITE" id="PS50016"/>
    </source>
</evidence>
<dbReference type="InterPro" id="IPR028651">
    <property type="entry name" value="ING_fam"/>
</dbReference>
<proteinExistence type="inferred from homology"/>
<feature type="compositionally biased region" description="Basic and acidic residues" evidence="12">
    <location>
        <begin position="44"/>
        <end position="58"/>
    </location>
</feature>
<feature type="site" description="Histone H3K4me3 binding" evidence="8">
    <location>
        <position position="183"/>
    </location>
</feature>
<keyword evidence="3 9" id="KW-0479">Metal-binding</keyword>
<feature type="site" description="Histone H3K4me3 binding" evidence="8">
    <location>
        <position position="187"/>
    </location>
</feature>
<dbReference type="OrthoDB" id="5411773at2759"/>
<keyword evidence="15" id="KW-1185">Reference proteome</keyword>
<dbReference type="SUPFAM" id="SSF57903">
    <property type="entry name" value="FYVE/PHD zinc finger"/>
    <property type="match status" value="1"/>
</dbReference>
<feature type="region of interest" description="Disordered" evidence="12">
    <location>
        <begin position="103"/>
        <end position="156"/>
    </location>
</feature>
<reference evidence="14 15" key="1">
    <citation type="journal article" date="2014" name="Nat. Commun.">
        <title>Klebsormidium flaccidum genome reveals primary factors for plant terrestrial adaptation.</title>
        <authorList>
            <person name="Hori K."/>
            <person name="Maruyama F."/>
            <person name="Fujisawa T."/>
            <person name="Togashi T."/>
            <person name="Yamamoto N."/>
            <person name="Seo M."/>
            <person name="Sato S."/>
            <person name="Yamada T."/>
            <person name="Mori H."/>
            <person name="Tajima N."/>
            <person name="Moriyama T."/>
            <person name="Ikeuchi M."/>
            <person name="Watanabe M."/>
            <person name="Wada H."/>
            <person name="Kobayashi K."/>
            <person name="Saito M."/>
            <person name="Masuda T."/>
            <person name="Sasaki-Sekimoto Y."/>
            <person name="Mashiguchi K."/>
            <person name="Awai K."/>
            <person name="Shimojima M."/>
            <person name="Masuda S."/>
            <person name="Iwai M."/>
            <person name="Nobusawa T."/>
            <person name="Narise T."/>
            <person name="Kondo S."/>
            <person name="Saito H."/>
            <person name="Sato R."/>
            <person name="Murakawa M."/>
            <person name="Ihara Y."/>
            <person name="Oshima-Yamada Y."/>
            <person name="Ohtaka K."/>
            <person name="Satoh M."/>
            <person name="Sonobe K."/>
            <person name="Ishii M."/>
            <person name="Ohtani R."/>
            <person name="Kanamori-Sato M."/>
            <person name="Honoki R."/>
            <person name="Miyazaki D."/>
            <person name="Mochizuki H."/>
            <person name="Umetsu J."/>
            <person name="Higashi K."/>
            <person name="Shibata D."/>
            <person name="Kamiya Y."/>
            <person name="Sato N."/>
            <person name="Nakamura Y."/>
            <person name="Tabata S."/>
            <person name="Ida S."/>
            <person name="Kurokawa K."/>
            <person name="Ohta H."/>
        </authorList>
    </citation>
    <scope>NUCLEOTIDE SEQUENCE [LARGE SCALE GENOMIC DNA]</scope>
    <source>
        <strain evidence="14 15">NIES-2285</strain>
    </source>
</reference>
<evidence type="ECO:0000256" key="12">
    <source>
        <dbReference type="SAM" id="MobiDB-lite"/>
    </source>
</evidence>
<evidence type="ECO:0000256" key="2">
    <source>
        <dbReference type="ARBA" id="ARBA00010210"/>
    </source>
</evidence>
<feature type="site" description="Histone H3K4me3 binding" evidence="8">
    <location>
        <position position="195"/>
    </location>
</feature>
<keyword evidence="4 10" id="KW-0863">Zinc-finger</keyword>
<evidence type="ECO:0000256" key="6">
    <source>
        <dbReference type="ARBA" id="ARBA00022853"/>
    </source>
</evidence>
<dbReference type="InterPro" id="IPR019787">
    <property type="entry name" value="Znf_PHD-finger"/>
</dbReference>
<feature type="binding site" evidence="9">
    <location>
        <position position="186"/>
    </location>
    <ligand>
        <name>Zn(2+)</name>
        <dbReference type="ChEBI" id="CHEBI:29105"/>
        <label>2</label>
    </ligand>
</feature>
<dbReference type="InterPro" id="IPR001965">
    <property type="entry name" value="Znf_PHD"/>
</dbReference>
<feature type="binding site" evidence="9">
    <location>
        <position position="173"/>
    </location>
    <ligand>
        <name>Zn(2+)</name>
        <dbReference type="ChEBI" id="CHEBI:29105"/>
        <label>1</label>
    </ligand>
</feature>
<name>A0A1Y1IDJ9_KLENI</name>
<dbReference type="PROSITE" id="PS01359">
    <property type="entry name" value="ZF_PHD_1"/>
    <property type="match status" value="1"/>
</dbReference>
<feature type="binding site" evidence="9">
    <location>
        <position position="213"/>
    </location>
    <ligand>
        <name>Zn(2+)</name>
        <dbReference type="ChEBI" id="CHEBI:29105"/>
        <label>2</label>
    </ligand>
</feature>
<dbReference type="Pfam" id="PF12998">
    <property type="entry name" value="ING"/>
    <property type="match status" value="1"/>
</dbReference>
<gene>
    <name evidence="14" type="ORF">KFL_003120030</name>
</gene>
<evidence type="ECO:0000256" key="3">
    <source>
        <dbReference type="ARBA" id="ARBA00022723"/>
    </source>
</evidence>
<comment type="similarity">
    <text evidence="2 11">Belongs to the ING family.</text>
</comment>
<evidence type="ECO:0000256" key="11">
    <source>
        <dbReference type="RuleBase" id="RU361213"/>
    </source>
</evidence>
<dbReference type="Gene3D" id="6.10.140.1740">
    <property type="match status" value="1"/>
</dbReference>
<feature type="binding site" evidence="9">
    <location>
        <position position="200"/>
    </location>
    <ligand>
        <name>Zn(2+)</name>
        <dbReference type="ChEBI" id="CHEBI:29105"/>
        <label>1</label>
    </ligand>
</feature>
<evidence type="ECO:0000313" key="15">
    <source>
        <dbReference type="Proteomes" id="UP000054558"/>
    </source>
</evidence>
<dbReference type="SMART" id="SM00249">
    <property type="entry name" value="PHD"/>
    <property type="match status" value="1"/>
</dbReference>
<dbReference type="FunFam" id="3.30.40.10:FF:000016">
    <property type="entry name" value="Inhibitor of growth protein"/>
    <property type="match status" value="1"/>
</dbReference>
<feature type="region of interest" description="Disordered" evidence="12">
    <location>
        <begin position="26"/>
        <end position="58"/>
    </location>
</feature>
<protein>
    <recommendedName>
        <fullName evidence="11">PHD finger protein ING</fullName>
    </recommendedName>
</protein>
<comment type="subcellular location">
    <subcellularLocation>
        <location evidence="1 11">Nucleus</location>
    </subcellularLocation>
</comment>
<dbReference type="Proteomes" id="UP000054558">
    <property type="component" value="Unassembled WGS sequence"/>
</dbReference>
<dbReference type="GO" id="GO:0008270">
    <property type="term" value="F:zinc ion binding"/>
    <property type="evidence" value="ECO:0007669"/>
    <property type="project" value="UniProtKB-KW"/>
</dbReference>
<feature type="site" description="Histone H3K4me3 binding" evidence="8">
    <location>
        <position position="172"/>
    </location>
</feature>
<accession>A0A1Y1IDJ9</accession>
<keyword evidence="7 11" id="KW-0539">Nucleus</keyword>
<evidence type="ECO:0000256" key="4">
    <source>
        <dbReference type="ARBA" id="ARBA00022771"/>
    </source>
</evidence>
<dbReference type="EMBL" id="DF237261">
    <property type="protein sequence ID" value="GAQ86797.1"/>
    <property type="molecule type" value="Genomic_DNA"/>
</dbReference>
<dbReference type="OMA" id="HIQQLDH"/>
<comment type="subunit">
    <text evidence="11">Component of an histone acetyltransferase complex. Interacts with H3K4me3 and to a lesser extent with H3K4me2.</text>
</comment>
<evidence type="ECO:0000256" key="9">
    <source>
        <dbReference type="PIRSR" id="PIRSR628651-51"/>
    </source>
</evidence>
<keyword evidence="5 9" id="KW-0862">Zinc</keyword>
<evidence type="ECO:0000256" key="10">
    <source>
        <dbReference type="PROSITE-ProRule" id="PRU00146"/>
    </source>
</evidence>
<organism evidence="14 15">
    <name type="scientific">Klebsormidium nitens</name>
    <name type="common">Green alga</name>
    <name type="synonym">Ulothrix nitens</name>
    <dbReference type="NCBI Taxonomy" id="105231"/>
    <lineage>
        <taxon>Eukaryota</taxon>
        <taxon>Viridiplantae</taxon>
        <taxon>Streptophyta</taxon>
        <taxon>Klebsormidiophyceae</taxon>
        <taxon>Klebsormidiales</taxon>
        <taxon>Klebsormidiaceae</taxon>
        <taxon>Klebsormidium</taxon>
    </lineage>
</organism>
<dbReference type="GO" id="GO:0005634">
    <property type="term" value="C:nucleus"/>
    <property type="evidence" value="ECO:0000318"/>
    <property type="project" value="GO_Central"/>
</dbReference>
<evidence type="ECO:0000313" key="14">
    <source>
        <dbReference type="EMBL" id="GAQ86797.1"/>
    </source>
</evidence>
<dbReference type="PANTHER" id="PTHR10333:SF42">
    <property type="entry name" value="INHIBITOR OF GROWTH PROTEIN 5"/>
    <property type="match status" value="1"/>
</dbReference>
<dbReference type="PANTHER" id="PTHR10333">
    <property type="entry name" value="INHIBITOR OF GROWTH PROTEIN"/>
    <property type="match status" value="1"/>
</dbReference>
<evidence type="ECO:0000256" key="7">
    <source>
        <dbReference type="ARBA" id="ARBA00023242"/>
    </source>
</evidence>
<dbReference type="InterPro" id="IPR011011">
    <property type="entry name" value="Znf_FYVE_PHD"/>
</dbReference>
<evidence type="ECO:0000256" key="5">
    <source>
        <dbReference type="ARBA" id="ARBA00022833"/>
    </source>
</evidence>
<keyword evidence="6 11" id="KW-0156">Chromatin regulator</keyword>
<comment type="domain">
    <text evidence="11">The PHD-type zinc finger mediates the binding to H3K4me3.</text>
</comment>
<dbReference type="InterPro" id="IPR024610">
    <property type="entry name" value="ING_N_histone-binding"/>
</dbReference>
<feature type="binding site" evidence="9">
    <location>
        <position position="216"/>
    </location>
    <ligand>
        <name>Zn(2+)</name>
        <dbReference type="ChEBI" id="CHEBI:29105"/>
        <label>2</label>
    </ligand>
</feature>
<sequence>MRELDAQSQDLQRRIEDTLAARIAELRERAEGGSPKEGSVTPGKDAHGKERQIEKDHDACAQLADKKVALAEQTYNLIDKHIRRLDTDLHRLQAEVKAERAAAAATAAAANPPLQEQPKTSPRDSNGDAHTPGGTQRKRGHVATGAPPVVPEAPEPPPVEINLEIDPNEPTYCYCQQVSFGEMVGCDNKDCEIQWFHFDCVGLTTKPRGKWYCPDCITKVKRKRTK</sequence>
<feature type="binding site" evidence="9">
    <location>
        <position position="175"/>
    </location>
    <ligand>
        <name>Zn(2+)</name>
        <dbReference type="ChEBI" id="CHEBI:29105"/>
        <label>1</label>
    </ligand>
</feature>
<dbReference type="PROSITE" id="PS50016">
    <property type="entry name" value="ZF_PHD_2"/>
    <property type="match status" value="1"/>
</dbReference>
<feature type="binding site" evidence="9">
    <location>
        <position position="191"/>
    </location>
    <ligand>
        <name>Zn(2+)</name>
        <dbReference type="ChEBI" id="CHEBI:29105"/>
        <label>2</label>
    </ligand>
</feature>
<dbReference type="SMART" id="SM01408">
    <property type="entry name" value="ING"/>
    <property type="match status" value="1"/>
</dbReference>